<organism evidence="2 3">
    <name type="scientific">Alcanivorax xiamenensis</name>
    <dbReference type="NCBI Taxonomy" id="1177156"/>
    <lineage>
        <taxon>Bacteria</taxon>
        <taxon>Pseudomonadati</taxon>
        <taxon>Pseudomonadota</taxon>
        <taxon>Gammaproteobacteria</taxon>
        <taxon>Oceanospirillales</taxon>
        <taxon>Alcanivoracaceae</taxon>
        <taxon>Alcanivorax</taxon>
    </lineage>
</organism>
<dbReference type="InterPro" id="IPR002539">
    <property type="entry name" value="MaoC-like_dom"/>
</dbReference>
<feature type="domain" description="MaoC-like" evidence="1">
    <location>
        <begin position="14"/>
        <end position="114"/>
    </location>
</feature>
<dbReference type="RefSeq" id="WP_133490145.1">
    <property type="nucleotide sequence ID" value="NZ_AQPF01000008.1"/>
</dbReference>
<dbReference type="EMBL" id="AQPF01000008">
    <property type="protein sequence ID" value="KAF0806569.1"/>
    <property type="molecule type" value="Genomic_DNA"/>
</dbReference>
<protein>
    <submittedName>
        <fullName evidence="2">MaoC-like dehydratase</fullName>
    </submittedName>
</protein>
<dbReference type="Gene3D" id="3.10.129.10">
    <property type="entry name" value="Hotdog Thioesterase"/>
    <property type="match status" value="1"/>
</dbReference>
<accession>A0ABQ6Y9V8</accession>
<dbReference type="InterPro" id="IPR029069">
    <property type="entry name" value="HotDog_dom_sf"/>
</dbReference>
<dbReference type="PANTHER" id="PTHR43841:SF3">
    <property type="entry name" value="(3R)-HYDROXYACYL-ACP DEHYDRATASE SUBUNIT HADB"/>
    <property type="match status" value="1"/>
</dbReference>
<dbReference type="Pfam" id="PF01575">
    <property type="entry name" value="MaoC_dehydratas"/>
    <property type="match status" value="1"/>
</dbReference>
<sequence length="147" mass="15917">MNHCPAGPTSLTVGEIPVNRHFDPITRHELALYCGASGDHNPIHVDIDFARSSGFPDVFAHGMFIMARLGVALNEVFPPSSVREFGVRFTAITQVGAGITCQGRVTAIEIVDGEQRARLEMTARDQDGDIKLKGEAVVAFDPQGEQE</sequence>
<dbReference type="PANTHER" id="PTHR43841">
    <property type="entry name" value="3-HYDROXYACYL-THIOESTER DEHYDRATASE HTDX-RELATED"/>
    <property type="match status" value="1"/>
</dbReference>
<evidence type="ECO:0000313" key="3">
    <source>
        <dbReference type="Proteomes" id="UP000771797"/>
    </source>
</evidence>
<reference evidence="2 3" key="1">
    <citation type="submission" date="2012-09" db="EMBL/GenBank/DDBJ databases">
        <title>Genome Sequence of alkane-degrading Bacterium Alcanivorax sp. 6-D-6.</title>
        <authorList>
            <person name="Lai Q."/>
            <person name="Shao Z."/>
        </authorList>
    </citation>
    <scope>NUCLEOTIDE SEQUENCE [LARGE SCALE GENOMIC DNA]</scope>
    <source>
        <strain evidence="2 3">6-D-6</strain>
    </source>
</reference>
<dbReference type="SUPFAM" id="SSF54637">
    <property type="entry name" value="Thioesterase/thiol ester dehydrase-isomerase"/>
    <property type="match status" value="1"/>
</dbReference>
<dbReference type="Proteomes" id="UP000771797">
    <property type="component" value="Unassembled WGS sequence"/>
</dbReference>
<keyword evidence="3" id="KW-1185">Reference proteome</keyword>
<evidence type="ECO:0000313" key="2">
    <source>
        <dbReference type="EMBL" id="KAF0806569.1"/>
    </source>
</evidence>
<proteinExistence type="predicted"/>
<name>A0ABQ6Y9V8_9GAMM</name>
<gene>
    <name evidence="2" type="ORF">A6D6_01567</name>
</gene>
<evidence type="ECO:0000259" key="1">
    <source>
        <dbReference type="Pfam" id="PF01575"/>
    </source>
</evidence>
<comment type="caution">
    <text evidence="2">The sequence shown here is derived from an EMBL/GenBank/DDBJ whole genome shotgun (WGS) entry which is preliminary data.</text>
</comment>